<protein>
    <submittedName>
        <fullName evidence="2">Uncharacterized protein</fullName>
    </submittedName>
</protein>
<name>A0A369JS55_HYPMA</name>
<reference evidence="2" key="1">
    <citation type="submission" date="2018-04" db="EMBL/GenBank/DDBJ databases">
        <title>Whole genome sequencing of Hypsizygus marmoreus.</title>
        <authorList>
            <person name="Choi I.-G."/>
            <person name="Min B."/>
            <person name="Kim J.-G."/>
            <person name="Kim S."/>
            <person name="Oh Y.-L."/>
            <person name="Kong W.-S."/>
            <person name="Park H."/>
            <person name="Jeong J."/>
            <person name="Song E.-S."/>
        </authorList>
    </citation>
    <scope>NUCLEOTIDE SEQUENCE [LARGE SCALE GENOMIC DNA]</scope>
    <source>
        <strain evidence="2">51987-8</strain>
    </source>
</reference>
<keyword evidence="3" id="KW-1185">Reference proteome</keyword>
<dbReference type="InParanoid" id="A0A369JS55"/>
<dbReference type="EMBL" id="LUEZ02000041">
    <property type="protein sequence ID" value="RDB25109.1"/>
    <property type="molecule type" value="Genomic_DNA"/>
</dbReference>
<accession>A0A369JS55</accession>
<evidence type="ECO:0000313" key="2">
    <source>
        <dbReference type="EMBL" id="RDB25109.1"/>
    </source>
</evidence>
<evidence type="ECO:0000313" key="3">
    <source>
        <dbReference type="Proteomes" id="UP000076154"/>
    </source>
</evidence>
<gene>
    <name evidence="2" type="ORF">Hypma_008143</name>
</gene>
<sequence length="89" mass="10038">MYSDTDSDNETSSSRCPPEPFAAADTASDSDPVNDFLYRPIYSRRSDPINNELLEIRDSSYYKDNPEKNGGDTQRLLAHSEIVFPTTQT</sequence>
<feature type="region of interest" description="Disordered" evidence="1">
    <location>
        <begin position="1"/>
        <end position="34"/>
    </location>
</feature>
<proteinExistence type="predicted"/>
<comment type="caution">
    <text evidence="2">The sequence shown here is derived from an EMBL/GenBank/DDBJ whole genome shotgun (WGS) entry which is preliminary data.</text>
</comment>
<dbReference type="Proteomes" id="UP000076154">
    <property type="component" value="Unassembled WGS sequence"/>
</dbReference>
<organism evidence="2 3">
    <name type="scientific">Hypsizygus marmoreus</name>
    <name type="common">White beech mushroom</name>
    <name type="synonym">Agaricus marmoreus</name>
    <dbReference type="NCBI Taxonomy" id="39966"/>
    <lineage>
        <taxon>Eukaryota</taxon>
        <taxon>Fungi</taxon>
        <taxon>Dikarya</taxon>
        <taxon>Basidiomycota</taxon>
        <taxon>Agaricomycotina</taxon>
        <taxon>Agaricomycetes</taxon>
        <taxon>Agaricomycetidae</taxon>
        <taxon>Agaricales</taxon>
        <taxon>Tricholomatineae</taxon>
        <taxon>Lyophyllaceae</taxon>
        <taxon>Hypsizygus</taxon>
    </lineage>
</organism>
<dbReference type="AlphaFoldDB" id="A0A369JS55"/>
<evidence type="ECO:0000256" key="1">
    <source>
        <dbReference type="SAM" id="MobiDB-lite"/>
    </source>
</evidence>